<evidence type="ECO:0000313" key="3">
    <source>
        <dbReference type="EMBL" id="MBB4010730.1"/>
    </source>
</evidence>
<reference evidence="3 4" key="1">
    <citation type="submission" date="2020-08" db="EMBL/GenBank/DDBJ databases">
        <title>Genomic Encyclopedia of Type Strains, Phase IV (KMG-IV): sequencing the most valuable type-strain genomes for metagenomic binning, comparative biology and taxonomic classification.</title>
        <authorList>
            <person name="Goeker M."/>
        </authorList>
    </citation>
    <scope>NUCLEOTIDE SEQUENCE [LARGE SCALE GENOMIC DNA]</scope>
    <source>
        <strain evidence="3 4">DSM 106739</strain>
    </source>
</reference>
<comment type="caution">
    <text evidence="3">The sequence shown here is derived from an EMBL/GenBank/DDBJ whole genome shotgun (WGS) entry which is preliminary data.</text>
</comment>
<proteinExistence type="predicted"/>
<dbReference type="InterPro" id="IPR046235">
    <property type="entry name" value="DUF6268"/>
</dbReference>
<dbReference type="AlphaFoldDB" id="A0A840BCH5"/>
<feature type="signal peptide" evidence="1">
    <location>
        <begin position="1"/>
        <end position="21"/>
    </location>
</feature>
<accession>A0A840BCH5</accession>
<name>A0A840BCH5_9RHOO</name>
<evidence type="ECO:0000259" key="2">
    <source>
        <dbReference type="Pfam" id="PF19783"/>
    </source>
</evidence>
<feature type="chain" id="PRO_5032408346" description="DUF6268 domain-containing protein" evidence="1">
    <location>
        <begin position="22"/>
        <end position="298"/>
    </location>
</feature>
<evidence type="ECO:0000313" key="4">
    <source>
        <dbReference type="Proteomes" id="UP000561045"/>
    </source>
</evidence>
<dbReference type="RefSeq" id="WP_183630614.1">
    <property type="nucleotide sequence ID" value="NZ_BAABLE010000011.1"/>
</dbReference>
<protein>
    <recommendedName>
        <fullName evidence="2">DUF6268 domain-containing protein</fullName>
    </recommendedName>
</protein>
<sequence>MRQFFPFMAATALVVSMPAMADPASMDFSASWIHVLNSDLDKGGSVSMSGWTLKGGSTWKVSPATTLGLDLRADIDDWHFDGAPAGFGGNLPWKSVNRFSASLPYGFGFGEGWRVSVSPSIELSGEEGANASKALGYGLAGIAIKPYARDKVIGFGLAAYRTIEQTKVFPFLIVDWKIAENWRISNPLQVGPSGPAGLMLSYELTPRWELGVGAAYRSYRFRLAEDNPTAKDGVGEASYVPVFAQATYRGEGGWRFDVYGGAMTAGEIKVKDTTGKEDLAQDKVKTAPAFAASFSVAF</sequence>
<feature type="domain" description="DUF6268" evidence="2">
    <location>
        <begin position="140"/>
        <end position="290"/>
    </location>
</feature>
<dbReference type="SUPFAM" id="SSF56935">
    <property type="entry name" value="Porins"/>
    <property type="match status" value="1"/>
</dbReference>
<keyword evidence="4" id="KW-1185">Reference proteome</keyword>
<dbReference type="Proteomes" id="UP000561045">
    <property type="component" value="Unassembled WGS sequence"/>
</dbReference>
<keyword evidence="1" id="KW-0732">Signal</keyword>
<dbReference type="Pfam" id="PF19783">
    <property type="entry name" value="DUF6268"/>
    <property type="match status" value="1"/>
</dbReference>
<evidence type="ECO:0000256" key="1">
    <source>
        <dbReference type="SAM" id="SignalP"/>
    </source>
</evidence>
<gene>
    <name evidence="3" type="ORF">GGR36_000038</name>
</gene>
<dbReference type="EMBL" id="JACIET010000001">
    <property type="protein sequence ID" value="MBB4010730.1"/>
    <property type="molecule type" value="Genomic_DNA"/>
</dbReference>
<organism evidence="3 4">
    <name type="scientific">Niveibacterium umoris</name>
    <dbReference type="NCBI Taxonomy" id="1193620"/>
    <lineage>
        <taxon>Bacteria</taxon>
        <taxon>Pseudomonadati</taxon>
        <taxon>Pseudomonadota</taxon>
        <taxon>Betaproteobacteria</taxon>
        <taxon>Rhodocyclales</taxon>
        <taxon>Rhodocyclaceae</taxon>
        <taxon>Niveibacterium</taxon>
    </lineage>
</organism>